<dbReference type="MEROPS" id="S49.A08"/>
<evidence type="ECO:0000256" key="3">
    <source>
        <dbReference type="ARBA" id="ARBA00022801"/>
    </source>
</evidence>
<dbReference type="SUPFAM" id="SSF52096">
    <property type="entry name" value="ClpP/crotonase"/>
    <property type="match status" value="1"/>
</dbReference>
<comment type="similarity">
    <text evidence="1">Belongs to the peptidase S49 family.</text>
</comment>
<evidence type="ECO:0000256" key="2">
    <source>
        <dbReference type="ARBA" id="ARBA00022670"/>
    </source>
</evidence>
<evidence type="ECO:0000313" key="7">
    <source>
        <dbReference type="EMBL" id="GAN78425.1"/>
    </source>
</evidence>
<sequence>MPDLTPDHMLDRRRLKRRLFAWRGLAVVAVLIAVYLAVRPGGDVLSGPYVARLSVDGIITEDAALLRRVDALAKNADVAAVIVSVDSPGGSVAGGESLHDAIARVAAKKPVVTVMGGTAASAGYMISVPAARIFAREATLTGSIGVILETGEASGLLQMLGLHAEAITSGPLKDQPSFVRPLTDQGRAYLHDLVMDMFDQFVGIVAAGRHMDRARVLALADGRAYTGRQALANGLIDAIGGEREARAWLAANRHVPADLPVEDVPAGRTFWSRQLGLRLPPALGFLWKTMQTQGLNLDGAWAIWQPGITRG</sequence>
<dbReference type="Gene3D" id="3.90.226.10">
    <property type="entry name" value="2-enoyl-CoA Hydratase, Chain A, domain 1"/>
    <property type="match status" value="1"/>
</dbReference>
<keyword evidence="2" id="KW-0645">Protease</keyword>
<evidence type="ECO:0000259" key="6">
    <source>
        <dbReference type="Pfam" id="PF01343"/>
    </source>
</evidence>
<dbReference type="RefSeq" id="WP_241771242.1">
    <property type="nucleotide sequence ID" value="NZ_BANB01000838.1"/>
</dbReference>
<dbReference type="EMBL" id="BANB01000838">
    <property type="protein sequence ID" value="GAN78425.1"/>
    <property type="molecule type" value="Genomic_DNA"/>
</dbReference>
<keyword evidence="5" id="KW-0812">Transmembrane</keyword>
<keyword evidence="4" id="KW-0720">Serine protease</keyword>
<keyword evidence="3" id="KW-0378">Hydrolase</keyword>
<dbReference type="Gene3D" id="6.20.330.10">
    <property type="match status" value="1"/>
</dbReference>
<dbReference type="PANTHER" id="PTHR42987:SF4">
    <property type="entry name" value="PROTEASE SOHB-RELATED"/>
    <property type="match status" value="1"/>
</dbReference>
<dbReference type="InterPro" id="IPR004635">
    <property type="entry name" value="Pept_S49_SppA"/>
</dbReference>
<dbReference type="InterPro" id="IPR047272">
    <property type="entry name" value="S49_SppA_C"/>
</dbReference>
<protein>
    <submittedName>
        <fullName evidence="7">Signal peptide peptidase SppA</fullName>
    </submittedName>
</protein>
<dbReference type="PANTHER" id="PTHR42987">
    <property type="entry name" value="PEPTIDASE S49"/>
    <property type="match status" value="1"/>
</dbReference>
<keyword evidence="8" id="KW-1185">Reference proteome</keyword>
<dbReference type="InterPro" id="IPR029045">
    <property type="entry name" value="ClpP/crotonase-like_dom_sf"/>
</dbReference>
<accession>A0A0D6P9I6</accession>
<evidence type="ECO:0000256" key="4">
    <source>
        <dbReference type="ARBA" id="ARBA00022825"/>
    </source>
</evidence>
<dbReference type="NCBIfam" id="TIGR00706">
    <property type="entry name" value="SppA_dom"/>
    <property type="match status" value="1"/>
</dbReference>
<gene>
    <name evidence="7" type="ORF">Asru_0840_03</name>
</gene>
<dbReference type="InterPro" id="IPR002142">
    <property type="entry name" value="Peptidase_S49"/>
</dbReference>
<evidence type="ECO:0000256" key="5">
    <source>
        <dbReference type="SAM" id="Phobius"/>
    </source>
</evidence>
<feature type="transmembrane region" description="Helical" evidence="5">
    <location>
        <begin position="20"/>
        <end position="38"/>
    </location>
</feature>
<dbReference type="AlphaFoldDB" id="A0A0D6P9I6"/>
<dbReference type="Pfam" id="PF01343">
    <property type="entry name" value="Peptidase_S49"/>
    <property type="match status" value="1"/>
</dbReference>
<feature type="domain" description="Peptidase S49" evidence="6">
    <location>
        <begin position="105"/>
        <end position="254"/>
    </location>
</feature>
<reference evidence="7 8" key="1">
    <citation type="submission" date="2012-11" db="EMBL/GenBank/DDBJ databases">
        <title>Whole genome sequence of Acidisphaera rubrifaciens HS-AP3.</title>
        <authorList>
            <person name="Azuma Y."/>
            <person name="Higashiura N."/>
            <person name="Hirakawa H."/>
            <person name="Matsushita K."/>
        </authorList>
    </citation>
    <scope>NUCLEOTIDE SEQUENCE [LARGE SCALE GENOMIC DNA]</scope>
    <source>
        <strain evidence="7 8">HS-AP3</strain>
    </source>
</reference>
<evidence type="ECO:0000256" key="1">
    <source>
        <dbReference type="ARBA" id="ARBA00008683"/>
    </source>
</evidence>
<dbReference type="Proteomes" id="UP000032680">
    <property type="component" value="Unassembled WGS sequence"/>
</dbReference>
<keyword evidence="5" id="KW-0472">Membrane</keyword>
<keyword evidence="5" id="KW-1133">Transmembrane helix</keyword>
<dbReference type="GO" id="GO:0006508">
    <property type="term" value="P:proteolysis"/>
    <property type="evidence" value="ECO:0007669"/>
    <property type="project" value="UniProtKB-KW"/>
</dbReference>
<proteinExistence type="inferred from homology"/>
<name>A0A0D6P9I6_9PROT</name>
<comment type="caution">
    <text evidence="7">The sequence shown here is derived from an EMBL/GenBank/DDBJ whole genome shotgun (WGS) entry which is preliminary data.</text>
</comment>
<organism evidence="7 8">
    <name type="scientific">Acidisphaera rubrifaciens HS-AP3</name>
    <dbReference type="NCBI Taxonomy" id="1231350"/>
    <lineage>
        <taxon>Bacteria</taxon>
        <taxon>Pseudomonadati</taxon>
        <taxon>Pseudomonadota</taxon>
        <taxon>Alphaproteobacteria</taxon>
        <taxon>Acetobacterales</taxon>
        <taxon>Acetobacteraceae</taxon>
        <taxon>Acidisphaera</taxon>
    </lineage>
</organism>
<dbReference type="CDD" id="cd07023">
    <property type="entry name" value="S49_Sppa_N_C"/>
    <property type="match status" value="1"/>
</dbReference>
<evidence type="ECO:0000313" key="8">
    <source>
        <dbReference type="Proteomes" id="UP000032680"/>
    </source>
</evidence>
<dbReference type="GO" id="GO:0008236">
    <property type="term" value="F:serine-type peptidase activity"/>
    <property type="evidence" value="ECO:0007669"/>
    <property type="project" value="UniProtKB-KW"/>
</dbReference>